<gene>
    <name evidence="14" type="primary">folK</name>
    <name evidence="14" type="ORF">PP769_01720</name>
</gene>
<dbReference type="EMBL" id="CP116967">
    <property type="protein sequence ID" value="WNM58506.1"/>
    <property type="molecule type" value="Genomic_DNA"/>
</dbReference>
<organism evidence="14 15">
    <name type="scientific">Candidatus Nitrospira allomarina</name>
    <dbReference type="NCBI Taxonomy" id="3020900"/>
    <lineage>
        <taxon>Bacteria</taxon>
        <taxon>Pseudomonadati</taxon>
        <taxon>Nitrospirota</taxon>
        <taxon>Nitrospiria</taxon>
        <taxon>Nitrospirales</taxon>
        <taxon>Nitrospiraceae</taxon>
        <taxon>Nitrospira</taxon>
    </lineage>
</organism>
<reference evidence="14 15" key="1">
    <citation type="submission" date="2023-01" db="EMBL/GenBank/DDBJ databases">
        <title>Cultivation and genomic characterization of new, ubiquitous marine nitrite-oxidizing bacteria from the Nitrospirales.</title>
        <authorList>
            <person name="Mueller A.J."/>
            <person name="Daebeler A."/>
            <person name="Herbold C.W."/>
            <person name="Kirkegaard R.H."/>
            <person name="Daims H."/>
        </authorList>
    </citation>
    <scope>NUCLEOTIDE SEQUENCE [LARGE SCALE GENOMIC DNA]</scope>
    <source>
        <strain evidence="14 15">VA</strain>
    </source>
</reference>
<proteinExistence type="inferred from homology"/>
<dbReference type="GO" id="GO:0046656">
    <property type="term" value="P:folic acid biosynthetic process"/>
    <property type="evidence" value="ECO:0007669"/>
    <property type="project" value="UniProtKB-KW"/>
</dbReference>
<dbReference type="PANTHER" id="PTHR43071:SF1">
    <property type="entry name" value="2-AMINO-4-HYDROXY-6-HYDROXYMETHYLDIHYDROPTERIDINE PYROPHOSPHOKINASE"/>
    <property type="match status" value="1"/>
</dbReference>
<dbReference type="KEGG" id="nall:PP769_01720"/>
<evidence type="ECO:0000256" key="1">
    <source>
        <dbReference type="ARBA" id="ARBA00005051"/>
    </source>
</evidence>
<keyword evidence="15" id="KW-1185">Reference proteome</keyword>
<dbReference type="RefSeq" id="WP_312644438.1">
    <property type="nucleotide sequence ID" value="NZ_CP116967.1"/>
</dbReference>
<evidence type="ECO:0000259" key="13">
    <source>
        <dbReference type="Pfam" id="PF01288"/>
    </source>
</evidence>
<evidence type="ECO:0000256" key="10">
    <source>
        <dbReference type="ARBA" id="ARBA00029409"/>
    </source>
</evidence>
<sequence length="184" mass="20608">MAQEIVFIAFGSNAGDRQELCDRAVALMNLLPLSRVTGVSSYYESEPVDPQGMLGPTWFYNGVVRLETTLSAQRLLDILQETERALGRDEGNRRGPRTMDFDIVFFGQQVIEQPGLTVPHPRLHQRRFVLKPLVEVDPDWTHPVFHRSAKELLESLTDTSQVNKLDVIPGAKYGSRQACSGPST</sequence>
<evidence type="ECO:0000256" key="4">
    <source>
        <dbReference type="ARBA" id="ARBA00016218"/>
    </source>
</evidence>
<feature type="domain" description="7,8-dihydro-6-hydroxymethylpterin-pyrophosphokinase" evidence="13">
    <location>
        <begin position="7"/>
        <end position="138"/>
    </location>
</feature>
<evidence type="ECO:0000256" key="7">
    <source>
        <dbReference type="ARBA" id="ARBA00022777"/>
    </source>
</evidence>
<accession>A0AA96GBG7</accession>
<dbReference type="PANTHER" id="PTHR43071">
    <property type="entry name" value="2-AMINO-4-HYDROXY-6-HYDROXYMETHYLDIHYDROPTERIDINE PYROPHOSPHOKINASE"/>
    <property type="match status" value="1"/>
</dbReference>
<dbReference type="Pfam" id="PF01288">
    <property type="entry name" value="HPPK"/>
    <property type="match status" value="1"/>
</dbReference>
<evidence type="ECO:0000256" key="11">
    <source>
        <dbReference type="ARBA" id="ARBA00029766"/>
    </source>
</evidence>
<evidence type="ECO:0000256" key="5">
    <source>
        <dbReference type="ARBA" id="ARBA00022679"/>
    </source>
</evidence>
<dbReference type="SUPFAM" id="SSF55083">
    <property type="entry name" value="6-hydroxymethyl-7,8-dihydropterin pyrophosphokinase, HPPK"/>
    <property type="match status" value="1"/>
</dbReference>
<dbReference type="CDD" id="cd00483">
    <property type="entry name" value="HPPK"/>
    <property type="match status" value="1"/>
</dbReference>
<name>A0AA96GBG7_9BACT</name>
<dbReference type="NCBIfam" id="TIGR01498">
    <property type="entry name" value="folK"/>
    <property type="match status" value="1"/>
</dbReference>
<keyword evidence="8" id="KW-0067">ATP-binding</keyword>
<keyword evidence="5 14" id="KW-0808">Transferase</keyword>
<evidence type="ECO:0000256" key="6">
    <source>
        <dbReference type="ARBA" id="ARBA00022741"/>
    </source>
</evidence>
<dbReference type="InterPro" id="IPR035907">
    <property type="entry name" value="Hppk_sf"/>
</dbReference>
<dbReference type="GO" id="GO:0005524">
    <property type="term" value="F:ATP binding"/>
    <property type="evidence" value="ECO:0007669"/>
    <property type="project" value="UniProtKB-KW"/>
</dbReference>
<dbReference type="AlphaFoldDB" id="A0AA96GBG7"/>
<evidence type="ECO:0000256" key="12">
    <source>
        <dbReference type="ARBA" id="ARBA00033413"/>
    </source>
</evidence>
<comment type="function">
    <text evidence="10">Catalyzes the transfer of pyrophosphate from adenosine triphosphate (ATP) to 6-hydroxymethyl-7,8-dihydropterin, an enzymatic step in folate biosynthesis pathway.</text>
</comment>
<evidence type="ECO:0000313" key="15">
    <source>
        <dbReference type="Proteomes" id="UP001302719"/>
    </source>
</evidence>
<comment type="pathway">
    <text evidence="1">Cofactor biosynthesis; tetrahydrofolate biosynthesis; 2-amino-4-hydroxy-6-hydroxymethyl-7,8-dihydropteridine diphosphate from 7,8-dihydroneopterin triphosphate: step 4/4.</text>
</comment>
<dbReference type="GO" id="GO:0003848">
    <property type="term" value="F:2-amino-4-hydroxy-6-hydroxymethyldihydropteridine diphosphokinase activity"/>
    <property type="evidence" value="ECO:0007669"/>
    <property type="project" value="UniProtKB-EC"/>
</dbReference>
<protein>
    <recommendedName>
        <fullName evidence="4">2-amino-4-hydroxy-6-hydroxymethyldihydropteridine pyrophosphokinase</fullName>
        <ecNumber evidence="3">2.7.6.3</ecNumber>
    </recommendedName>
    <alternativeName>
        <fullName evidence="11">6-hydroxymethyl-7,8-dihydropterin pyrophosphokinase</fullName>
    </alternativeName>
    <alternativeName>
        <fullName evidence="12">7,8-dihydro-6-hydroxymethylpterin-pyrophosphokinase</fullName>
    </alternativeName>
</protein>
<keyword evidence="9" id="KW-0289">Folate biosynthesis</keyword>
<dbReference type="EC" id="2.7.6.3" evidence="3"/>
<evidence type="ECO:0000256" key="3">
    <source>
        <dbReference type="ARBA" id="ARBA00013253"/>
    </source>
</evidence>
<dbReference type="Proteomes" id="UP001302719">
    <property type="component" value="Chromosome"/>
</dbReference>
<dbReference type="GO" id="GO:0016301">
    <property type="term" value="F:kinase activity"/>
    <property type="evidence" value="ECO:0007669"/>
    <property type="project" value="UniProtKB-KW"/>
</dbReference>
<evidence type="ECO:0000256" key="8">
    <source>
        <dbReference type="ARBA" id="ARBA00022840"/>
    </source>
</evidence>
<keyword evidence="6" id="KW-0547">Nucleotide-binding</keyword>
<dbReference type="InterPro" id="IPR000550">
    <property type="entry name" value="Hppk"/>
</dbReference>
<keyword evidence="7" id="KW-0418">Kinase</keyword>
<evidence type="ECO:0000256" key="2">
    <source>
        <dbReference type="ARBA" id="ARBA00005810"/>
    </source>
</evidence>
<comment type="similarity">
    <text evidence="2">Belongs to the HPPK family.</text>
</comment>
<evidence type="ECO:0000256" key="9">
    <source>
        <dbReference type="ARBA" id="ARBA00022909"/>
    </source>
</evidence>
<dbReference type="Gene3D" id="3.30.70.560">
    <property type="entry name" value="7,8-Dihydro-6-hydroxymethylpterin-pyrophosphokinase HPPK"/>
    <property type="match status" value="1"/>
</dbReference>
<evidence type="ECO:0000313" key="14">
    <source>
        <dbReference type="EMBL" id="WNM58506.1"/>
    </source>
</evidence>